<dbReference type="GO" id="GO:0006633">
    <property type="term" value="P:fatty acid biosynthetic process"/>
    <property type="evidence" value="ECO:0007669"/>
    <property type="project" value="TreeGrafter"/>
</dbReference>
<keyword evidence="4" id="KW-0067">ATP-binding</keyword>
<name>A0A840SD01_9SPIR</name>
<evidence type="ECO:0000259" key="5">
    <source>
        <dbReference type="Pfam" id="PF00501"/>
    </source>
</evidence>
<dbReference type="RefSeq" id="WP_184653075.1">
    <property type="nucleotide sequence ID" value="NZ_JACHFR010000003.1"/>
</dbReference>
<dbReference type="Pfam" id="PF00501">
    <property type="entry name" value="AMP-binding"/>
    <property type="match status" value="1"/>
</dbReference>
<evidence type="ECO:0000256" key="4">
    <source>
        <dbReference type="ARBA" id="ARBA00022840"/>
    </source>
</evidence>
<dbReference type="EC" id="6.2.1.1" evidence="7"/>
<dbReference type="AlphaFoldDB" id="A0A840SD01"/>
<evidence type="ECO:0000256" key="2">
    <source>
        <dbReference type="ARBA" id="ARBA00022598"/>
    </source>
</evidence>
<proteinExistence type="inferred from homology"/>
<evidence type="ECO:0000256" key="1">
    <source>
        <dbReference type="ARBA" id="ARBA00006432"/>
    </source>
</evidence>
<dbReference type="Gene3D" id="3.30.300.30">
    <property type="match status" value="1"/>
</dbReference>
<evidence type="ECO:0000256" key="3">
    <source>
        <dbReference type="ARBA" id="ARBA00022741"/>
    </source>
</evidence>
<organism evidence="7 8">
    <name type="scientific">Treponema rectale</name>
    <dbReference type="NCBI Taxonomy" id="744512"/>
    <lineage>
        <taxon>Bacteria</taxon>
        <taxon>Pseudomonadati</taxon>
        <taxon>Spirochaetota</taxon>
        <taxon>Spirochaetia</taxon>
        <taxon>Spirochaetales</taxon>
        <taxon>Treponemataceae</taxon>
        <taxon>Treponema</taxon>
    </lineage>
</organism>
<dbReference type="GO" id="GO:0003987">
    <property type="term" value="F:acetate-CoA ligase activity"/>
    <property type="evidence" value="ECO:0007669"/>
    <property type="project" value="UniProtKB-EC"/>
</dbReference>
<feature type="domain" description="AMP-binding enzyme C-terminal" evidence="6">
    <location>
        <begin position="467"/>
        <end position="545"/>
    </location>
</feature>
<dbReference type="SUPFAM" id="SSF56801">
    <property type="entry name" value="Acetyl-CoA synthetase-like"/>
    <property type="match status" value="1"/>
</dbReference>
<dbReference type="InterPro" id="IPR025110">
    <property type="entry name" value="AMP-bd_C"/>
</dbReference>
<dbReference type="GO" id="GO:0006637">
    <property type="term" value="P:acyl-CoA metabolic process"/>
    <property type="evidence" value="ECO:0007669"/>
    <property type="project" value="TreeGrafter"/>
</dbReference>
<evidence type="ECO:0000313" key="7">
    <source>
        <dbReference type="EMBL" id="MBB5219657.1"/>
    </source>
</evidence>
<keyword evidence="3" id="KW-0547">Nucleotide-binding</keyword>
<dbReference type="InterPro" id="IPR051087">
    <property type="entry name" value="Mitochondrial_ACSM"/>
</dbReference>
<dbReference type="InterPro" id="IPR042099">
    <property type="entry name" value="ANL_N_sf"/>
</dbReference>
<dbReference type="PANTHER" id="PTHR43605">
    <property type="entry name" value="ACYL-COENZYME A SYNTHETASE"/>
    <property type="match status" value="1"/>
</dbReference>
<dbReference type="Pfam" id="PF13193">
    <property type="entry name" value="AMP-binding_C"/>
    <property type="match status" value="1"/>
</dbReference>
<evidence type="ECO:0000313" key="8">
    <source>
        <dbReference type="Proteomes" id="UP000578697"/>
    </source>
</evidence>
<dbReference type="InterPro" id="IPR000873">
    <property type="entry name" value="AMP-dep_synth/lig_dom"/>
</dbReference>
<comment type="caution">
    <text evidence="7">The sequence shown here is derived from an EMBL/GenBank/DDBJ whole genome shotgun (WGS) entry which is preliminary data.</text>
</comment>
<reference evidence="7 8" key="1">
    <citation type="submission" date="2020-08" db="EMBL/GenBank/DDBJ databases">
        <title>Genomic Encyclopedia of Type Strains, Phase IV (KMG-IV): sequencing the most valuable type-strain genomes for metagenomic binning, comparative biology and taxonomic classification.</title>
        <authorList>
            <person name="Goeker M."/>
        </authorList>
    </citation>
    <scope>NUCLEOTIDE SEQUENCE [LARGE SCALE GENOMIC DNA]</scope>
    <source>
        <strain evidence="7 8">DSM 103679</strain>
    </source>
</reference>
<comment type="similarity">
    <text evidence="1">Belongs to the ATP-dependent AMP-binding enzyme family.</text>
</comment>
<dbReference type="PANTHER" id="PTHR43605:SF10">
    <property type="entry name" value="ACYL-COA SYNTHETASE MEDIUM CHAIN FAMILY MEMBER 3"/>
    <property type="match status" value="1"/>
</dbReference>
<dbReference type="InterPro" id="IPR045851">
    <property type="entry name" value="AMP-bd_C_sf"/>
</dbReference>
<evidence type="ECO:0000259" key="6">
    <source>
        <dbReference type="Pfam" id="PF13193"/>
    </source>
</evidence>
<feature type="domain" description="AMP-dependent synthetase/ligase" evidence="5">
    <location>
        <begin position="40"/>
        <end position="417"/>
    </location>
</feature>
<dbReference type="EMBL" id="JACHFR010000003">
    <property type="protein sequence ID" value="MBB5219657.1"/>
    <property type="molecule type" value="Genomic_DNA"/>
</dbReference>
<dbReference type="GO" id="GO:0015645">
    <property type="term" value="F:fatty acid ligase activity"/>
    <property type="evidence" value="ECO:0007669"/>
    <property type="project" value="TreeGrafter"/>
</dbReference>
<keyword evidence="2 7" id="KW-0436">Ligase</keyword>
<dbReference type="PROSITE" id="PS00455">
    <property type="entry name" value="AMP_BINDING"/>
    <property type="match status" value="1"/>
</dbReference>
<keyword evidence="8" id="KW-1185">Reference proteome</keyword>
<dbReference type="Proteomes" id="UP000578697">
    <property type="component" value="Unassembled WGS sequence"/>
</dbReference>
<dbReference type="GO" id="GO:0005524">
    <property type="term" value="F:ATP binding"/>
    <property type="evidence" value="ECO:0007669"/>
    <property type="project" value="UniProtKB-KW"/>
</dbReference>
<dbReference type="InterPro" id="IPR020845">
    <property type="entry name" value="AMP-binding_CS"/>
</dbReference>
<dbReference type="GO" id="GO:0004321">
    <property type="term" value="F:fatty-acyl-CoA synthase activity"/>
    <property type="evidence" value="ECO:0007669"/>
    <property type="project" value="TreeGrafter"/>
</dbReference>
<protein>
    <submittedName>
        <fullName evidence="7">Acetyl-CoA synthetase</fullName>
        <ecNumber evidence="7">6.2.1.1</ecNumber>
    </submittedName>
</protein>
<sequence>MNLLSEFIKDYHEYKNYDDMVENYKLNIPANFNFSYDVIDRYAELAPEKRALVWCNDENEEKFFNFKEISRDSQRTAHFLTKHGIKKGDVVMLILRRRYEFWWLLPALHRIGAIAVPATNQLLKHDIVYRCNAAEIKMIISFDDGNVMKQIEEAMPESKSVKELISVKGSREGWIDFHKELDSLPEECNVFERPQGENATKNDDTMLMYFTSGTSGYPKMVLHDFTYPLGHIATAKFWQNVMDDGLHISVAETGWAKAVWGKIYGQWISGTAVFVYDMVSFAPDLFFKKIAHYKVTTFCAPPTAYRFLIRQDLSKYDLSNLKYCVTAGEAMNSEVYNKFLEKTGIKIYEGYGQTESAILAGTFPGMEVKPGSMGKSAPGYDVQIINHDGKKCQPLECGSIVINLKNGKPAGLLKGYYKNEEQTKKALSGEWYDTGDTAYYDDDGYIWFVGRNDDLIKSAGYRISPFEVESVLQQHPSVLECAVTGITDPKRGQAVKATIVLTKGYTAGKELEIELKTFATEHLALYKIPRLIEFVEELPKTISGKIRRVEIRQKDN</sequence>
<dbReference type="Gene3D" id="3.40.50.12780">
    <property type="entry name" value="N-terminal domain of ligase-like"/>
    <property type="match status" value="1"/>
</dbReference>
<accession>A0A840SD01</accession>
<gene>
    <name evidence="7" type="ORF">HNP77_002039</name>
</gene>